<dbReference type="SMART" id="SM00257">
    <property type="entry name" value="LysM"/>
    <property type="match status" value="1"/>
</dbReference>
<organism evidence="2">
    <name type="scientific">freshwater metagenome</name>
    <dbReference type="NCBI Taxonomy" id="449393"/>
    <lineage>
        <taxon>unclassified sequences</taxon>
        <taxon>metagenomes</taxon>
        <taxon>ecological metagenomes</taxon>
    </lineage>
</organism>
<dbReference type="InterPro" id="IPR036779">
    <property type="entry name" value="LysM_dom_sf"/>
</dbReference>
<name>A0A6J6B660_9ZZZZ</name>
<dbReference type="CDD" id="cd00118">
    <property type="entry name" value="LysM"/>
    <property type="match status" value="1"/>
</dbReference>
<sequence length="109" mass="11596">MSLLAITIISGVLSLVFAQQGDDAATTTTLVPVETTVPVTTTIYTPPVRYIIQPGDTLFGIASTYLLDMQALMDLNNITNSDHVETGDELIFPPANGFIPVAPSTTMKP</sequence>
<evidence type="ECO:0000259" key="1">
    <source>
        <dbReference type="PROSITE" id="PS51782"/>
    </source>
</evidence>
<evidence type="ECO:0000313" key="2">
    <source>
        <dbReference type="EMBL" id="CAB4533773.1"/>
    </source>
</evidence>
<protein>
    <submittedName>
        <fullName evidence="2">Unannotated protein</fullName>
    </submittedName>
</protein>
<feature type="domain" description="LysM" evidence="1">
    <location>
        <begin position="48"/>
        <end position="92"/>
    </location>
</feature>
<proteinExistence type="predicted"/>
<dbReference type="AlphaFoldDB" id="A0A6J6B660"/>
<dbReference type="EMBL" id="CAEZSE010000063">
    <property type="protein sequence ID" value="CAB4533773.1"/>
    <property type="molecule type" value="Genomic_DNA"/>
</dbReference>
<dbReference type="PROSITE" id="PS51782">
    <property type="entry name" value="LYSM"/>
    <property type="match status" value="1"/>
</dbReference>
<dbReference type="InterPro" id="IPR018392">
    <property type="entry name" value="LysM"/>
</dbReference>
<dbReference type="Gene3D" id="3.10.350.10">
    <property type="entry name" value="LysM domain"/>
    <property type="match status" value="1"/>
</dbReference>
<dbReference type="SUPFAM" id="SSF54106">
    <property type="entry name" value="LysM domain"/>
    <property type="match status" value="1"/>
</dbReference>
<reference evidence="2" key="1">
    <citation type="submission" date="2020-05" db="EMBL/GenBank/DDBJ databases">
        <authorList>
            <person name="Chiriac C."/>
            <person name="Salcher M."/>
            <person name="Ghai R."/>
            <person name="Kavagutti S V."/>
        </authorList>
    </citation>
    <scope>NUCLEOTIDE SEQUENCE</scope>
</reference>
<gene>
    <name evidence="2" type="ORF">UFOPK1353_00517</name>
</gene>
<dbReference type="Pfam" id="PF01476">
    <property type="entry name" value="LysM"/>
    <property type="match status" value="1"/>
</dbReference>
<accession>A0A6J6B660</accession>